<comment type="caution">
    <text evidence="2">The sequence shown here is derived from an EMBL/GenBank/DDBJ whole genome shotgun (WGS) entry which is preliminary data.</text>
</comment>
<feature type="chain" id="PRO_5022901241" description="Secreted protein" evidence="1">
    <location>
        <begin position="20"/>
        <end position="68"/>
    </location>
</feature>
<name>A0A5B7I5J7_PORTR</name>
<keyword evidence="3" id="KW-1185">Reference proteome</keyword>
<dbReference type="AlphaFoldDB" id="A0A5B7I5J7"/>
<gene>
    <name evidence="2" type="ORF">E2C01_071175</name>
</gene>
<feature type="signal peptide" evidence="1">
    <location>
        <begin position="1"/>
        <end position="19"/>
    </location>
</feature>
<evidence type="ECO:0000256" key="1">
    <source>
        <dbReference type="SAM" id="SignalP"/>
    </source>
</evidence>
<reference evidence="2 3" key="1">
    <citation type="submission" date="2019-05" db="EMBL/GenBank/DDBJ databases">
        <title>Another draft genome of Portunus trituberculatus and its Hox gene families provides insights of decapod evolution.</title>
        <authorList>
            <person name="Jeong J.-H."/>
            <person name="Song I."/>
            <person name="Kim S."/>
            <person name="Choi T."/>
            <person name="Kim D."/>
            <person name="Ryu S."/>
            <person name="Kim W."/>
        </authorList>
    </citation>
    <scope>NUCLEOTIDE SEQUENCE [LARGE SCALE GENOMIC DNA]</scope>
    <source>
        <tissue evidence="2">Muscle</tissue>
    </source>
</reference>
<sequence length="68" mass="6866">MVVVLVVVVVAAAAPVSVTDIPAQGLHAVPECETGKKTRQTRPSLGLVLRAGGAKQTLLASHGPSGVR</sequence>
<keyword evidence="1" id="KW-0732">Signal</keyword>
<proteinExistence type="predicted"/>
<evidence type="ECO:0008006" key="4">
    <source>
        <dbReference type="Google" id="ProtNLM"/>
    </source>
</evidence>
<dbReference type="EMBL" id="VSRR010044116">
    <property type="protein sequence ID" value="MPC76747.1"/>
    <property type="molecule type" value="Genomic_DNA"/>
</dbReference>
<dbReference type="Proteomes" id="UP000324222">
    <property type="component" value="Unassembled WGS sequence"/>
</dbReference>
<evidence type="ECO:0000313" key="2">
    <source>
        <dbReference type="EMBL" id="MPC76747.1"/>
    </source>
</evidence>
<evidence type="ECO:0000313" key="3">
    <source>
        <dbReference type="Proteomes" id="UP000324222"/>
    </source>
</evidence>
<organism evidence="2 3">
    <name type="scientific">Portunus trituberculatus</name>
    <name type="common">Swimming crab</name>
    <name type="synonym">Neptunus trituberculatus</name>
    <dbReference type="NCBI Taxonomy" id="210409"/>
    <lineage>
        <taxon>Eukaryota</taxon>
        <taxon>Metazoa</taxon>
        <taxon>Ecdysozoa</taxon>
        <taxon>Arthropoda</taxon>
        <taxon>Crustacea</taxon>
        <taxon>Multicrustacea</taxon>
        <taxon>Malacostraca</taxon>
        <taxon>Eumalacostraca</taxon>
        <taxon>Eucarida</taxon>
        <taxon>Decapoda</taxon>
        <taxon>Pleocyemata</taxon>
        <taxon>Brachyura</taxon>
        <taxon>Eubrachyura</taxon>
        <taxon>Portunoidea</taxon>
        <taxon>Portunidae</taxon>
        <taxon>Portuninae</taxon>
        <taxon>Portunus</taxon>
    </lineage>
</organism>
<protein>
    <recommendedName>
        <fullName evidence="4">Secreted protein</fullName>
    </recommendedName>
</protein>
<accession>A0A5B7I5J7</accession>